<evidence type="ECO:0000313" key="7">
    <source>
        <dbReference type="EMBL" id="KFM74499.1"/>
    </source>
</evidence>
<evidence type="ECO:0000256" key="3">
    <source>
        <dbReference type="ARBA" id="ARBA00022833"/>
    </source>
</evidence>
<dbReference type="SMART" id="SM00980">
    <property type="entry name" value="THAP"/>
    <property type="match status" value="1"/>
</dbReference>
<dbReference type="Pfam" id="PF05485">
    <property type="entry name" value="THAP"/>
    <property type="match status" value="1"/>
</dbReference>
<dbReference type="InterPro" id="IPR006612">
    <property type="entry name" value="THAP_Znf"/>
</dbReference>
<name>A0A087UAW0_STEMI</name>
<keyword evidence="1" id="KW-0479">Metal-binding</keyword>
<keyword evidence="8" id="KW-1185">Reference proteome</keyword>
<evidence type="ECO:0000313" key="8">
    <source>
        <dbReference type="Proteomes" id="UP000054359"/>
    </source>
</evidence>
<dbReference type="GO" id="GO:0003677">
    <property type="term" value="F:DNA binding"/>
    <property type="evidence" value="ECO:0007669"/>
    <property type="project" value="UniProtKB-UniRule"/>
</dbReference>
<evidence type="ECO:0000256" key="5">
    <source>
        <dbReference type="PROSITE-ProRule" id="PRU00309"/>
    </source>
</evidence>
<accession>A0A087UAW0</accession>
<dbReference type="OrthoDB" id="6422684at2759"/>
<feature type="domain" description="THAP-type" evidence="6">
    <location>
        <begin position="9"/>
        <end position="99"/>
    </location>
</feature>
<dbReference type="GO" id="GO:0008270">
    <property type="term" value="F:zinc ion binding"/>
    <property type="evidence" value="ECO:0007669"/>
    <property type="project" value="UniProtKB-KW"/>
</dbReference>
<dbReference type="PROSITE" id="PS50950">
    <property type="entry name" value="ZF_THAP"/>
    <property type="match status" value="1"/>
</dbReference>
<organism evidence="7 8">
    <name type="scientific">Stegodyphus mimosarum</name>
    <name type="common">African social velvet spider</name>
    <dbReference type="NCBI Taxonomy" id="407821"/>
    <lineage>
        <taxon>Eukaryota</taxon>
        <taxon>Metazoa</taxon>
        <taxon>Ecdysozoa</taxon>
        <taxon>Arthropoda</taxon>
        <taxon>Chelicerata</taxon>
        <taxon>Arachnida</taxon>
        <taxon>Araneae</taxon>
        <taxon>Araneomorphae</taxon>
        <taxon>Entelegynae</taxon>
        <taxon>Eresoidea</taxon>
        <taxon>Eresidae</taxon>
        <taxon>Stegodyphus</taxon>
    </lineage>
</organism>
<dbReference type="InterPro" id="IPR038441">
    <property type="entry name" value="THAP_Znf_sf"/>
</dbReference>
<dbReference type="Gene3D" id="6.20.210.20">
    <property type="entry name" value="THAP domain"/>
    <property type="match status" value="1"/>
</dbReference>
<evidence type="ECO:0000256" key="1">
    <source>
        <dbReference type="ARBA" id="ARBA00022723"/>
    </source>
</evidence>
<dbReference type="AlphaFoldDB" id="A0A087UAW0"/>
<evidence type="ECO:0000256" key="2">
    <source>
        <dbReference type="ARBA" id="ARBA00022771"/>
    </source>
</evidence>
<sequence>MHKLKKSSDHTFCCVPQYNLRACKELELCFHRIPSSKNMKQDNDTLKRRKEWIRVLRIGKEVGHYMKVCSKHFKKTGYIFPDVTTKRPHLKSTAIPSLNLSVLSTENIQVMAEKRKRADERHERCNTIIHLDFTSDKEGTLSEDTKARNATTEDQPQFLNLLHSLKDKSTQVSSGDFVTQILIPSNKLSSKQLNSLTGLHLVKLLEQLTEYVQMELQSAPK</sequence>
<dbReference type="SUPFAM" id="SSF57716">
    <property type="entry name" value="Glucocorticoid receptor-like (DNA-binding domain)"/>
    <property type="match status" value="1"/>
</dbReference>
<evidence type="ECO:0000259" key="6">
    <source>
        <dbReference type="PROSITE" id="PS50950"/>
    </source>
</evidence>
<protein>
    <recommendedName>
        <fullName evidence="6">THAP-type domain-containing protein</fullName>
    </recommendedName>
</protein>
<dbReference type="Proteomes" id="UP000054359">
    <property type="component" value="Unassembled WGS sequence"/>
</dbReference>
<keyword evidence="2 5" id="KW-0863">Zinc-finger</keyword>
<keyword evidence="4 5" id="KW-0238">DNA-binding</keyword>
<feature type="non-terminal residue" evidence="7">
    <location>
        <position position="221"/>
    </location>
</feature>
<keyword evidence="3" id="KW-0862">Zinc</keyword>
<evidence type="ECO:0000256" key="4">
    <source>
        <dbReference type="ARBA" id="ARBA00023125"/>
    </source>
</evidence>
<proteinExistence type="predicted"/>
<dbReference type="EMBL" id="KK119049">
    <property type="protein sequence ID" value="KFM74499.1"/>
    <property type="molecule type" value="Genomic_DNA"/>
</dbReference>
<reference evidence="7 8" key="1">
    <citation type="submission" date="2013-11" db="EMBL/GenBank/DDBJ databases">
        <title>Genome sequencing of Stegodyphus mimosarum.</title>
        <authorList>
            <person name="Bechsgaard J."/>
        </authorList>
    </citation>
    <scope>NUCLEOTIDE SEQUENCE [LARGE SCALE GENOMIC DNA]</scope>
</reference>
<gene>
    <name evidence="7" type="ORF">X975_05302</name>
</gene>